<dbReference type="PANTHER" id="PTHR45339:SF1">
    <property type="entry name" value="HYBRID SIGNAL TRANSDUCTION HISTIDINE KINASE J"/>
    <property type="match status" value="1"/>
</dbReference>
<keyword evidence="13" id="KW-0472">Membrane</keyword>
<dbReference type="EMBL" id="CP054139">
    <property type="protein sequence ID" value="QKJ29035.1"/>
    <property type="molecule type" value="Genomic_DNA"/>
</dbReference>
<comment type="subunit">
    <text evidence="14">At low DSF concentrations, interacts with RpfF.</text>
</comment>
<evidence type="ECO:0000256" key="3">
    <source>
        <dbReference type="ARBA" id="ARBA00012438"/>
    </source>
</evidence>
<keyword evidence="25" id="KW-1185">Reference proteome</keyword>
<evidence type="ECO:0000259" key="21">
    <source>
        <dbReference type="PROSITE" id="PS50112"/>
    </source>
</evidence>
<dbReference type="PROSITE" id="PS50110">
    <property type="entry name" value="RESPONSE_REGULATORY"/>
    <property type="match status" value="1"/>
</dbReference>
<dbReference type="FunFam" id="1.10.287.130:FF:000002">
    <property type="entry name" value="Two-component osmosensing histidine kinase"/>
    <property type="match status" value="1"/>
</dbReference>
<keyword evidence="6" id="KW-0808">Transferase</keyword>
<comment type="catalytic activity">
    <reaction evidence="1">
        <text>ATP + protein L-histidine = ADP + protein N-phospho-L-histidine.</text>
        <dbReference type="EC" id="2.7.13.3"/>
    </reaction>
</comment>
<keyword evidence="5 17" id="KW-0597">Phosphoprotein</keyword>
<protein>
    <recommendedName>
        <fullName evidence="15">Sensory/regulatory protein RpfC</fullName>
        <ecNumber evidence="3">2.7.13.3</ecNumber>
    </recommendedName>
</protein>
<dbReference type="PROSITE" id="PS50112">
    <property type="entry name" value="PAS"/>
    <property type="match status" value="2"/>
</dbReference>
<evidence type="ECO:0000256" key="18">
    <source>
        <dbReference type="SAM" id="Coils"/>
    </source>
</evidence>
<feature type="coiled-coil region" evidence="18">
    <location>
        <begin position="59"/>
        <end position="121"/>
    </location>
</feature>
<dbReference type="InterPro" id="IPR013655">
    <property type="entry name" value="PAS_fold_3"/>
</dbReference>
<evidence type="ECO:0000256" key="16">
    <source>
        <dbReference type="PROSITE-ProRule" id="PRU00110"/>
    </source>
</evidence>
<feature type="modified residue" description="Phosphohistidine" evidence="16">
    <location>
        <position position="825"/>
    </location>
</feature>
<evidence type="ECO:0000256" key="7">
    <source>
        <dbReference type="ARBA" id="ARBA00022692"/>
    </source>
</evidence>
<dbReference type="InterPro" id="IPR005467">
    <property type="entry name" value="His_kinase_dom"/>
</dbReference>
<dbReference type="PANTHER" id="PTHR45339">
    <property type="entry name" value="HYBRID SIGNAL TRANSDUCTION HISTIDINE KINASE J"/>
    <property type="match status" value="1"/>
</dbReference>
<keyword evidence="7" id="KW-0812">Transmembrane</keyword>
<dbReference type="InterPro" id="IPR036641">
    <property type="entry name" value="HPT_dom_sf"/>
</dbReference>
<dbReference type="PRINTS" id="PR00344">
    <property type="entry name" value="BCTRLSENSOR"/>
</dbReference>
<name>A0A7D4TTH8_9SPHI</name>
<organism evidence="24 25">
    <name type="scientific">Mucilaginibacter mali</name>
    <dbReference type="NCBI Taxonomy" id="2740462"/>
    <lineage>
        <taxon>Bacteria</taxon>
        <taxon>Pseudomonadati</taxon>
        <taxon>Bacteroidota</taxon>
        <taxon>Sphingobacteriia</taxon>
        <taxon>Sphingobacteriales</taxon>
        <taxon>Sphingobacteriaceae</taxon>
        <taxon>Mucilaginibacter</taxon>
    </lineage>
</organism>
<dbReference type="SUPFAM" id="SSF55874">
    <property type="entry name" value="ATPase domain of HSP90 chaperone/DNA topoisomerase II/histidine kinase"/>
    <property type="match status" value="1"/>
</dbReference>
<dbReference type="GO" id="GO:0005886">
    <property type="term" value="C:plasma membrane"/>
    <property type="evidence" value="ECO:0007669"/>
    <property type="project" value="UniProtKB-SubCell"/>
</dbReference>
<dbReference type="SMART" id="SM00086">
    <property type="entry name" value="PAC"/>
    <property type="match status" value="2"/>
</dbReference>
<dbReference type="InterPro" id="IPR000014">
    <property type="entry name" value="PAS"/>
</dbReference>
<dbReference type="InterPro" id="IPR008207">
    <property type="entry name" value="Sig_transdc_His_kin_Hpt_dom"/>
</dbReference>
<evidence type="ECO:0000256" key="11">
    <source>
        <dbReference type="ARBA" id="ARBA00022989"/>
    </source>
</evidence>
<dbReference type="InterPro" id="IPR001789">
    <property type="entry name" value="Sig_transdc_resp-reg_receiver"/>
</dbReference>
<evidence type="ECO:0000256" key="13">
    <source>
        <dbReference type="ARBA" id="ARBA00023136"/>
    </source>
</evidence>
<dbReference type="SMART" id="SM00387">
    <property type="entry name" value="HATPase_c"/>
    <property type="match status" value="1"/>
</dbReference>
<evidence type="ECO:0000256" key="10">
    <source>
        <dbReference type="ARBA" id="ARBA00022840"/>
    </source>
</evidence>
<keyword evidence="4" id="KW-1003">Cell membrane</keyword>
<dbReference type="InterPro" id="IPR001610">
    <property type="entry name" value="PAC"/>
</dbReference>
<dbReference type="FunFam" id="3.30.565.10:FF:000010">
    <property type="entry name" value="Sensor histidine kinase RcsC"/>
    <property type="match status" value="1"/>
</dbReference>
<keyword evidence="11" id="KW-1133">Transmembrane helix</keyword>
<evidence type="ECO:0000256" key="15">
    <source>
        <dbReference type="ARBA" id="ARBA00068150"/>
    </source>
</evidence>
<dbReference type="EC" id="2.7.13.3" evidence="3"/>
<dbReference type="SUPFAM" id="SSF52172">
    <property type="entry name" value="CheY-like"/>
    <property type="match status" value="1"/>
</dbReference>
<evidence type="ECO:0000256" key="5">
    <source>
        <dbReference type="ARBA" id="ARBA00022553"/>
    </source>
</evidence>
<dbReference type="Gene3D" id="1.10.287.130">
    <property type="match status" value="1"/>
</dbReference>
<dbReference type="InterPro" id="IPR004358">
    <property type="entry name" value="Sig_transdc_His_kin-like_C"/>
</dbReference>
<dbReference type="Proteomes" id="UP000505355">
    <property type="component" value="Chromosome"/>
</dbReference>
<evidence type="ECO:0000313" key="25">
    <source>
        <dbReference type="Proteomes" id="UP000505355"/>
    </source>
</evidence>
<dbReference type="SMART" id="SM00091">
    <property type="entry name" value="PAS"/>
    <property type="match status" value="2"/>
</dbReference>
<proteinExistence type="predicted"/>
<dbReference type="InterPro" id="IPR036890">
    <property type="entry name" value="HATPase_C_sf"/>
</dbReference>
<dbReference type="Gene3D" id="3.30.565.10">
    <property type="entry name" value="Histidine kinase-like ATPase, C-terminal domain"/>
    <property type="match status" value="1"/>
</dbReference>
<feature type="domain" description="PAS" evidence="21">
    <location>
        <begin position="118"/>
        <end position="190"/>
    </location>
</feature>
<dbReference type="InterPro" id="IPR011006">
    <property type="entry name" value="CheY-like_superfamily"/>
</dbReference>
<evidence type="ECO:0000259" key="19">
    <source>
        <dbReference type="PROSITE" id="PS50109"/>
    </source>
</evidence>
<evidence type="ECO:0000256" key="1">
    <source>
        <dbReference type="ARBA" id="ARBA00000085"/>
    </source>
</evidence>
<dbReference type="SUPFAM" id="SSF47384">
    <property type="entry name" value="Homodimeric domain of signal transducing histidine kinase"/>
    <property type="match status" value="1"/>
</dbReference>
<feature type="domain" description="PAC" evidence="22">
    <location>
        <begin position="194"/>
        <end position="247"/>
    </location>
</feature>
<dbReference type="Gene3D" id="3.40.50.2300">
    <property type="match status" value="1"/>
</dbReference>
<feature type="domain" description="HPt" evidence="23">
    <location>
        <begin position="786"/>
        <end position="880"/>
    </location>
</feature>
<comment type="subcellular location">
    <subcellularLocation>
        <location evidence="2">Cell membrane</location>
        <topology evidence="2">Multi-pass membrane protein</topology>
    </subcellularLocation>
</comment>
<dbReference type="Pfam" id="PF01627">
    <property type="entry name" value="Hpt"/>
    <property type="match status" value="1"/>
</dbReference>
<keyword evidence="8" id="KW-0547">Nucleotide-binding</keyword>
<dbReference type="InterPro" id="IPR000700">
    <property type="entry name" value="PAS-assoc_C"/>
</dbReference>
<evidence type="ECO:0000256" key="8">
    <source>
        <dbReference type="ARBA" id="ARBA00022741"/>
    </source>
</evidence>
<dbReference type="AlphaFoldDB" id="A0A7D4TTH8"/>
<dbReference type="GO" id="GO:0000155">
    <property type="term" value="F:phosphorelay sensor kinase activity"/>
    <property type="evidence" value="ECO:0007669"/>
    <property type="project" value="InterPro"/>
</dbReference>
<evidence type="ECO:0000256" key="12">
    <source>
        <dbReference type="ARBA" id="ARBA00023012"/>
    </source>
</evidence>
<keyword evidence="10" id="KW-0067">ATP-binding</keyword>
<dbReference type="PROSITE" id="PS50894">
    <property type="entry name" value="HPT"/>
    <property type="match status" value="1"/>
</dbReference>
<sequence>MKLNKLLERQIKKYLQPGEQPGLSAFLQAISDSYSAYEKDAILSERAFKMSEEEYMEVNERLQQEVEFRKISIEKLKEAVGQVGEGFTMDSNNLLDIVELLKAQISKRNEAEAQLKAGEELLQFALEGSGDGVWDYDFQTRKIFFSLRYKQMLGYEDDEFPNHPDQWMSRIHPEDLHLVMKTDQRYFYEQLASHQVEYRIRHKDGHYIWVLDRGMVVSRTVGGLPGRIIGTQSDITERKLAEQAISIREEKYRNILANMNLGLLEVDNNEAIQYANQSFCEMSGYTLEEMMGLEAKTLFPTTSATPTLEQKNDLRKKGISDAYELTVKNKKGELRWWLISGAPRYNDSGELMGSIGIHLDITERKKLELELNEAREVAEQSVRAKEAFLANMSHEIRTPMNAIIGMGRQLEKTEMQQQQRFYLNTITTAADHLLVVINDILDISKIEAGKLELEKLGFDPQDVVNHVVRIMQPRAEEKGLELSLDFDDDIAPVLIGDPHRINQVLLNMISNAVKFTEKGGVTLSCKMQKRVKNKQVLEFSIRDTGIGISEEYIDHVFEKFTQEDRTTARKYGGTGLGMAITKELVELMQGQIKVYSKKDIGTEILITVPFETGTSNDLPQAKTDFTDSSSLKGKRILLAEDNEVNRLVAVTVLDEYGVITTEAKNGAEAVKALKTGTYDLVLMDVQMPVMNGIEATEAIRKELKLDIPIIALTANAIKGDSDRCIAAGMNGFVSKPFEENDLINAIATSLKLEAGTPERRGNKPGDDLSDQPLFSMTKLEQISRGDKVFIQKMVDLFMEQTPQVTAEMHEALKAKDIPAIKKVAHKVKPMIDSLEIVQLKEVIRGLEAMSDDKPNTKLIAEYIDRFETVMDKVQTEMKKL</sequence>
<feature type="domain" description="PAS" evidence="21">
    <location>
        <begin position="248"/>
        <end position="292"/>
    </location>
</feature>
<keyword evidence="18" id="KW-0175">Coiled coil</keyword>
<dbReference type="CDD" id="cd16922">
    <property type="entry name" value="HATPase_EvgS-ArcB-TorS-like"/>
    <property type="match status" value="1"/>
</dbReference>
<evidence type="ECO:0000256" key="4">
    <source>
        <dbReference type="ARBA" id="ARBA00022475"/>
    </source>
</evidence>
<feature type="domain" description="Histidine kinase" evidence="19">
    <location>
        <begin position="391"/>
        <end position="612"/>
    </location>
</feature>
<dbReference type="SUPFAM" id="SSF55785">
    <property type="entry name" value="PYP-like sensor domain (PAS domain)"/>
    <property type="match status" value="2"/>
</dbReference>
<dbReference type="Gene3D" id="1.20.120.160">
    <property type="entry name" value="HPT domain"/>
    <property type="match status" value="1"/>
</dbReference>
<dbReference type="PROSITE" id="PS50113">
    <property type="entry name" value="PAC"/>
    <property type="match status" value="2"/>
</dbReference>
<dbReference type="SMART" id="SM00448">
    <property type="entry name" value="REC"/>
    <property type="match status" value="1"/>
</dbReference>
<dbReference type="PROSITE" id="PS50109">
    <property type="entry name" value="HIS_KIN"/>
    <property type="match status" value="1"/>
</dbReference>
<evidence type="ECO:0000313" key="24">
    <source>
        <dbReference type="EMBL" id="QKJ29035.1"/>
    </source>
</evidence>
<feature type="domain" description="PAC" evidence="22">
    <location>
        <begin position="321"/>
        <end position="373"/>
    </location>
</feature>
<dbReference type="InterPro" id="IPR003661">
    <property type="entry name" value="HisK_dim/P_dom"/>
</dbReference>
<dbReference type="CDD" id="cd17546">
    <property type="entry name" value="REC_hyHK_CKI1_RcsC-like"/>
    <property type="match status" value="1"/>
</dbReference>
<evidence type="ECO:0000256" key="6">
    <source>
        <dbReference type="ARBA" id="ARBA00022679"/>
    </source>
</evidence>
<accession>A0A7D4TTH8</accession>
<dbReference type="Pfam" id="PF00072">
    <property type="entry name" value="Response_reg"/>
    <property type="match status" value="1"/>
</dbReference>
<dbReference type="SMART" id="SM00388">
    <property type="entry name" value="HisKA"/>
    <property type="match status" value="1"/>
</dbReference>
<dbReference type="CDD" id="cd00082">
    <property type="entry name" value="HisKA"/>
    <property type="match status" value="1"/>
</dbReference>
<evidence type="ECO:0000259" key="22">
    <source>
        <dbReference type="PROSITE" id="PS50113"/>
    </source>
</evidence>
<dbReference type="Gene3D" id="3.30.450.20">
    <property type="entry name" value="PAS domain"/>
    <property type="match status" value="2"/>
</dbReference>
<evidence type="ECO:0000256" key="17">
    <source>
        <dbReference type="PROSITE-ProRule" id="PRU00169"/>
    </source>
</evidence>
<evidence type="ECO:0000256" key="14">
    <source>
        <dbReference type="ARBA" id="ARBA00064003"/>
    </source>
</evidence>
<dbReference type="Pfam" id="PF00512">
    <property type="entry name" value="HisKA"/>
    <property type="match status" value="1"/>
</dbReference>
<dbReference type="InterPro" id="IPR003594">
    <property type="entry name" value="HATPase_dom"/>
</dbReference>
<feature type="domain" description="Response regulatory" evidence="20">
    <location>
        <begin position="635"/>
        <end position="750"/>
    </location>
</feature>
<dbReference type="RefSeq" id="WP_173413733.1">
    <property type="nucleotide sequence ID" value="NZ_CP054139.1"/>
</dbReference>
<evidence type="ECO:0000256" key="9">
    <source>
        <dbReference type="ARBA" id="ARBA00022777"/>
    </source>
</evidence>
<keyword evidence="12" id="KW-0902">Two-component regulatory system</keyword>
<dbReference type="InterPro" id="IPR035965">
    <property type="entry name" value="PAS-like_dom_sf"/>
</dbReference>
<dbReference type="Pfam" id="PF08447">
    <property type="entry name" value="PAS_3"/>
    <property type="match status" value="1"/>
</dbReference>
<dbReference type="Pfam" id="PF13426">
    <property type="entry name" value="PAS_9"/>
    <property type="match status" value="1"/>
</dbReference>
<evidence type="ECO:0000259" key="20">
    <source>
        <dbReference type="PROSITE" id="PS50110"/>
    </source>
</evidence>
<dbReference type="NCBIfam" id="TIGR00229">
    <property type="entry name" value="sensory_box"/>
    <property type="match status" value="2"/>
</dbReference>
<reference evidence="24 25" key="1">
    <citation type="submission" date="2020-05" db="EMBL/GenBank/DDBJ databases">
        <title>Mucilaginibacter mali sp. nov.</title>
        <authorList>
            <person name="Kim H.S."/>
            <person name="Lee K.C."/>
            <person name="Suh M.K."/>
            <person name="Kim J.-S."/>
            <person name="Han K.-I."/>
            <person name="Eom M.K."/>
            <person name="Shin Y.K."/>
            <person name="Lee J.-S."/>
        </authorList>
    </citation>
    <scope>NUCLEOTIDE SEQUENCE [LARGE SCALE GENOMIC DNA]</scope>
    <source>
        <strain evidence="24 25">G2-14</strain>
    </source>
</reference>
<gene>
    <name evidence="24" type="ORF">HQ865_04465</name>
</gene>
<dbReference type="Pfam" id="PF02518">
    <property type="entry name" value="HATPase_c"/>
    <property type="match status" value="1"/>
</dbReference>
<keyword evidence="9" id="KW-0418">Kinase</keyword>
<dbReference type="CDD" id="cd00130">
    <property type="entry name" value="PAS"/>
    <property type="match status" value="2"/>
</dbReference>
<evidence type="ECO:0000259" key="23">
    <source>
        <dbReference type="PROSITE" id="PS50894"/>
    </source>
</evidence>
<feature type="modified residue" description="4-aspartylphosphate" evidence="17">
    <location>
        <position position="684"/>
    </location>
</feature>
<evidence type="ECO:0000256" key="2">
    <source>
        <dbReference type="ARBA" id="ARBA00004651"/>
    </source>
</evidence>
<dbReference type="GO" id="GO:0005524">
    <property type="term" value="F:ATP binding"/>
    <property type="evidence" value="ECO:0007669"/>
    <property type="project" value="UniProtKB-KW"/>
</dbReference>
<dbReference type="SUPFAM" id="SSF47226">
    <property type="entry name" value="Histidine-containing phosphotransfer domain, HPT domain"/>
    <property type="match status" value="1"/>
</dbReference>
<dbReference type="KEGG" id="mmab:HQ865_04465"/>
<dbReference type="InterPro" id="IPR036097">
    <property type="entry name" value="HisK_dim/P_sf"/>
</dbReference>